<feature type="domain" description="PEP-utilising enzyme mobile" evidence="4">
    <location>
        <begin position="402"/>
        <end position="469"/>
    </location>
</feature>
<evidence type="ECO:0000313" key="6">
    <source>
        <dbReference type="Proteomes" id="UP000034320"/>
    </source>
</evidence>
<dbReference type="GO" id="GO:0005524">
    <property type="term" value="F:ATP binding"/>
    <property type="evidence" value="ECO:0007669"/>
    <property type="project" value="UniProtKB-KW"/>
</dbReference>
<dbReference type="Gene3D" id="3.50.30.10">
    <property type="entry name" value="Phosphohistidine domain"/>
    <property type="match status" value="1"/>
</dbReference>
<keyword evidence="3" id="KW-0067">ATP-binding</keyword>
<sequence>MKLPQPIFKKNLPIISWIKIYAREYGVQYSEMAILCLSPKAKYHVPKPSVMQVVIPEGNNSAFYIDKTSWNELVESLNNKYTSHLKKLAGYEKEFNENGKKYVNLAQQISKTDLKKINNKQLKEIFLNYQEKLFAYSVFAWTSFILNNYIADKATRILDSYIKKHSQENLRQDLIDSLFKPEKLAAVLLLQKEIYERKGGIKSADFNKLFKKYRWLSCLDIHNKPWTREEFKKHLKSLGIVSKEKTKSFYNYIDDLNIRSDDLSYLKMAKRFVYIKDARDDFRRYGVFLASALFREIAKRIGIKREELSYLKSQEVIECLDGRISVPKKIIHSRKKGFVLYLNESNKLTCIHGDNISKILKSFNLFHNDENIKEIIGMVASKGKVTGNVVIIKGIKDLSKVKQGDILVAITTHPDYVSAMKKAGAIITDEGGITSHAAIVSREFGLPCIVGTKQATKLLKDGDRIFVDAIIGKIKKLNN</sequence>
<dbReference type="PATRIC" id="fig|1618442.3.peg.984"/>
<organism evidence="5 6">
    <name type="scientific">Candidatus Gottesmanbacteria bacterium GW2011_GWA2_42_18</name>
    <dbReference type="NCBI Taxonomy" id="1618442"/>
    <lineage>
        <taxon>Bacteria</taxon>
        <taxon>Candidatus Gottesmaniibacteriota</taxon>
    </lineage>
</organism>
<dbReference type="PANTHER" id="PTHR43030">
    <property type="entry name" value="PHOSPHOENOLPYRUVATE SYNTHASE"/>
    <property type="match status" value="1"/>
</dbReference>
<dbReference type="PROSITE" id="PS00370">
    <property type="entry name" value="PEP_ENZYMES_PHOS_SITE"/>
    <property type="match status" value="1"/>
</dbReference>
<comment type="caution">
    <text evidence="5">The sequence shown here is derived from an EMBL/GenBank/DDBJ whole genome shotgun (WGS) entry which is preliminary data.</text>
</comment>
<proteinExistence type="inferred from homology"/>
<evidence type="ECO:0000256" key="3">
    <source>
        <dbReference type="ARBA" id="ARBA00022840"/>
    </source>
</evidence>
<accession>A0A0G1BIH3</accession>
<evidence type="ECO:0000256" key="2">
    <source>
        <dbReference type="ARBA" id="ARBA00022741"/>
    </source>
</evidence>
<keyword evidence="2" id="KW-0547">Nucleotide-binding</keyword>
<dbReference type="GO" id="GO:0008986">
    <property type="term" value="F:pyruvate, water dikinase activity"/>
    <property type="evidence" value="ECO:0007669"/>
    <property type="project" value="InterPro"/>
</dbReference>
<dbReference type="AlphaFoldDB" id="A0A0G1BIH3"/>
<dbReference type="EMBL" id="LCDD01000023">
    <property type="protein sequence ID" value="KKS46086.1"/>
    <property type="molecule type" value="Genomic_DNA"/>
</dbReference>
<dbReference type="InterPro" id="IPR018274">
    <property type="entry name" value="PEP_util_AS"/>
</dbReference>
<dbReference type="InterPro" id="IPR006319">
    <property type="entry name" value="PEP_synth"/>
</dbReference>
<evidence type="ECO:0000256" key="1">
    <source>
        <dbReference type="ARBA" id="ARBA00007837"/>
    </source>
</evidence>
<comment type="similarity">
    <text evidence="1">Belongs to the PEP-utilizing enzyme family.</text>
</comment>
<evidence type="ECO:0000259" key="4">
    <source>
        <dbReference type="Pfam" id="PF00391"/>
    </source>
</evidence>
<keyword evidence="5" id="KW-0808">Transferase</keyword>
<protein>
    <submittedName>
        <fullName evidence="5">Phosphoenolpyruvate synthase/pyruvate phosphate dikinase</fullName>
    </submittedName>
</protein>
<reference evidence="5 6" key="1">
    <citation type="journal article" date="2015" name="Nature">
        <title>rRNA introns, odd ribosomes, and small enigmatic genomes across a large radiation of phyla.</title>
        <authorList>
            <person name="Brown C.T."/>
            <person name="Hug L.A."/>
            <person name="Thomas B.C."/>
            <person name="Sharon I."/>
            <person name="Castelle C.J."/>
            <person name="Singh A."/>
            <person name="Wilkins M.J."/>
            <person name="Williams K.H."/>
            <person name="Banfield J.F."/>
        </authorList>
    </citation>
    <scope>NUCLEOTIDE SEQUENCE [LARGE SCALE GENOMIC DNA]</scope>
</reference>
<dbReference type="PANTHER" id="PTHR43030:SF1">
    <property type="entry name" value="PHOSPHOENOLPYRUVATE SYNTHASE"/>
    <property type="match status" value="1"/>
</dbReference>
<dbReference type="SUPFAM" id="SSF52009">
    <property type="entry name" value="Phosphohistidine domain"/>
    <property type="match status" value="1"/>
</dbReference>
<keyword evidence="5" id="KW-0418">Kinase</keyword>
<dbReference type="InterPro" id="IPR008279">
    <property type="entry name" value="PEP-util_enz_mobile_dom"/>
</dbReference>
<evidence type="ECO:0000313" key="5">
    <source>
        <dbReference type="EMBL" id="KKS46086.1"/>
    </source>
</evidence>
<dbReference type="InterPro" id="IPR036637">
    <property type="entry name" value="Phosphohistidine_dom_sf"/>
</dbReference>
<dbReference type="Pfam" id="PF00391">
    <property type="entry name" value="PEP-utilizers"/>
    <property type="match status" value="1"/>
</dbReference>
<gene>
    <name evidence="5" type="ORF">UV09_C0023G0040</name>
</gene>
<name>A0A0G1BIH3_9BACT</name>
<dbReference type="Proteomes" id="UP000034320">
    <property type="component" value="Unassembled WGS sequence"/>
</dbReference>
<keyword evidence="5" id="KW-0670">Pyruvate</keyword>